<organism evidence="2 3">
    <name type="scientific">Allomyces macrogynus (strain ATCC 38327)</name>
    <name type="common">Allomyces javanicus var. macrogynus</name>
    <dbReference type="NCBI Taxonomy" id="578462"/>
    <lineage>
        <taxon>Eukaryota</taxon>
        <taxon>Fungi</taxon>
        <taxon>Fungi incertae sedis</taxon>
        <taxon>Blastocladiomycota</taxon>
        <taxon>Blastocladiomycetes</taxon>
        <taxon>Blastocladiales</taxon>
        <taxon>Blastocladiaceae</taxon>
        <taxon>Allomyces</taxon>
    </lineage>
</organism>
<accession>A0A0L0SK51</accession>
<gene>
    <name evidence="2" type="ORF">AMAG_07981</name>
</gene>
<feature type="compositionally biased region" description="Basic and acidic residues" evidence="1">
    <location>
        <begin position="31"/>
        <end position="41"/>
    </location>
</feature>
<dbReference type="VEuPathDB" id="FungiDB:AMAG_07981"/>
<name>A0A0L0SK51_ALLM3</name>
<feature type="region of interest" description="Disordered" evidence="1">
    <location>
        <begin position="1"/>
        <end position="91"/>
    </location>
</feature>
<evidence type="ECO:0000313" key="3">
    <source>
        <dbReference type="Proteomes" id="UP000054350"/>
    </source>
</evidence>
<evidence type="ECO:0000256" key="1">
    <source>
        <dbReference type="SAM" id="MobiDB-lite"/>
    </source>
</evidence>
<proteinExistence type="predicted"/>
<dbReference type="OrthoDB" id="10332411at2759"/>
<protein>
    <submittedName>
        <fullName evidence="2">Uncharacterized protein</fullName>
    </submittedName>
</protein>
<evidence type="ECO:0000313" key="2">
    <source>
        <dbReference type="EMBL" id="KNE62799.1"/>
    </source>
</evidence>
<dbReference type="EMBL" id="GG745341">
    <property type="protein sequence ID" value="KNE62799.1"/>
    <property type="molecule type" value="Genomic_DNA"/>
</dbReference>
<reference evidence="2 3" key="1">
    <citation type="submission" date="2009-11" db="EMBL/GenBank/DDBJ databases">
        <title>Annotation of Allomyces macrogynus ATCC 38327.</title>
        <authorList>
            <consortium name="The Broad Institute Genome Sequencing Platform"/>
            <person name="Russ C."/>
            <person name="Cuomo C."/>
            <person name="Burger G."/>
            <person name="Gray M.W."/>
            <person name="Holland P.W.H."/>
            <person name="King N."/>
            <person name="Lang F.B.F."/>
            <person name="Roger A.J."/>
            <person name="Ruiz-Trillo I."/>
            <person name="Young S.K."/>
            <person name="Zeng Q."/>
            <person name="Gargeya S."/>
            <person name="Fitzgerald M."/>
            <person name="Haas B."/>
            <person name="Abouelleil A."/>
            <person name="Alvarado L."/>
            <person name="Arachchi H.M."/>
            <person name="Berlin A."/>
            <person name="Chapman S.B."/>
            <person name="Gearin G."/>
            <person name="Goldberg J."/>
            <person name="Griggs A."/>
            <person name="Gujja S."/>
            <person name="Hansen M."/>
            <person name="Heiman D."/>
            <person name="Howarth C."/>
            <person name="Larimer J."/>
            <person name="Lui A."/>
            <person name="MacDonald P.J.P."/>
            <person name="McCowen C."/>
            <person name="Montmayeur A."/>
            <person name="Murphy C."/>
            <person name="Neiman D."/>
            <person name="Pearson M."/>
            <person name="Priest M."/>
            <person name="Roberts A."/>
            <person name="Saif S."/>
            <person name="Shea T."/>
            <person name="Sisk P."/>
            <person name="Stolte C."/>
            <person name="Sykes S."/>
            <person name="Wortman J."/>
            <person name="Nusbaum C."/>
            <person name="Birren B."/>
        </authorList>
    </citation>
    <scope>NUCLEOTIDE SEQUENCE [LARGE SCALE GENOMIC DNA]</scope>
    <source>
        <strain evidence="2 3">ATCC 38327</strain>
    </source>
</reference>
<dbReference type="Proteomes" id="UP000054350">
    <property type="component" value="Unassembled WGS sequence"/>
</dbReference>
<reference evidence="3" key="2">
    <citation type="submission" date="2009-11" db="EMBL/GenBank/DDBJ databases">
        <title>The Genome Sequence of Allomyces macrogynus strain ATCC 38327.</title>
        <authorList>
            <consortium name="The Broad Institute Genome Sequencing Platform"/>
            <person name="Russ C."/>
            <person name="Cuomo C."/>
            <person name="Shea T."/>
            <person name="Young S.K."/>
            <person name="Zeng Q."/>
            <person name="Koehrsen M."/>
            <person name="Haas B."/>
            <person name="Borodovsky M."/>
            <person name="Guigo R."/>
            <person name="Alvarado L."/>
            <person name="Berlin A."/>
            <person name="Borenstein D."/>
            <person name="Chen Z."/>
            <person name="Engels R."/>
            <person name="Freedman E."/>
            <person name="Gellesch M."/>
            <person name="Goldberg J."/>
            <person name="Griggs A."/>
            <person name="Gujja S."/>
            <person name="Heiman D."/>
            <person name="Hepburn T."/>
            <person name="Howarth C."/>
            <person name="Jen D."/>
            <person name="Larson L."/>
            <person name="Lewis B."/>
            <person name="Mehta T."/>
            <person name="Park D."/>
            <person name="Pearson M."/>
            <person name="Roberts A."/>
            <person name="Saif S."/>
            <person name="Shenoy N."/>
            <person name="Sisk P."/>
            <person name="Stolte C."/>
            <person name="Sykes S."/>
            <person name="Walk T."/>
            <person name="White J."/>
            <person name="Yandava C."/>
            <person name="Burger G."/>
            <person name="Gray M.W."/>
            <person name="Holland P.W.H."/>
            <person name="King N."/>
            <person name="Lang F.B.F."/>
            <person name="Roger A.J."/>
            <person name="Ruiz-Trillo I."/>
            <person name="Lander E."/>
            <person name="Nusbaum C."/>
        </authorList>
    </citation>
    <scope>NUCLEOTIDE SEQUENCE [LARGE SCALE GENOMIC DNA]</scope>
    <source>
        <strain evidence="3">ATCC 38327</strain>
    </source>
</reference>
<sequence length="91" mass="9019">MPKGPSAGAGSGGTLPGQRADDHGNISTYGEQKHATDDTVERIQAQGHPTEVPESTSMTPAAGSGDVDTASTSMTPAAGSGDMDTASTTRS</sequence>
<keyword evidence="3" id="KW-1185">Reference proteome</keyword>
<dbReference type="AlphaFoldDB" id="A0A0L0SK51"/>